<dbReference type="SUPFAM" id="SSF51430">
    <property type="entry name" value="NAD(P)-linked oxidoreductase"/>
    <property type="match status" value="1"/>
</dbReference>
<accession>A0A1Q2D1F1</accession>
<evidence type="ECO:0000259" key="2">
    <source>
        <dbReference type="Pfam" id="PF00248"/>
    </source>
</evidence>
<dbReference type="InterPro" id="IPR050523">
    <property type="entry name" value="AKR_Detox_Biosynth"/>
</dbReference>
<dbReference type="PANTHER" id="PTHR43364:SF4">
    <property type="entry name" value="NAD(P)-LINKED OXIDOREDUCTASE SUPERFAMILY PROTEIN"/>
    <property type="match status" value="1"/>
</dbReference>
<dbReference type="GO" id="GO:0005829">
    <property type="term" value="C:cytosol"/>
    <property type="evidence" value="ECO:0007669"/>
    <property type="project" value="TreeGrafter"/>
</dbReference>
<feature type="domain" description="NADP-dependent oxidoreductase" evidence="2">
    <location>
        <begin position="1"/>
        <end position="186"/>
    </location>
</feature>
<dbReference type="KEGG" id="tfa:BW733_16955"/>
<dbReference type="Pfam" id="PF00248">
    <property type="entry name" value="Aldo_ket_red"/>
    <property type="match status" value="1"/>
</dbReference>
<evidence type="ECO:0000313" key="3">
    <source>
        <dbReference type="EMBL" id="AQP52259.1"/>
    </source>
</evidence>
<protein>
    <recommendedName>
        <fullName evidence="2">NADP-dependent oxidoreductase domain-containing protein</fullName>
    </recommendedName>
</protein>
<name>A0A1Q2D1F1_9ACTN</name>
<dbReference type="Gene3D" id="3.20.20.100">
    <property type="entry name" value="NADP-dependent oxidoreductase domain"/>
    <property type="match status" value="1"/>
</dbReference>
<keyword evidence="4" id="KW-1185">Reference proteome</keyword>
<evidence type="ECO:0000256" key="1">
    <source>
        <dbReference type="ARBA" id="ARBA00023002"/>
    </source>
</evidence>
<evidence type="ECO:0000313" key="4">
    <source>
        <dbReference type="Proteomes" id="UP000188235"/>
    </source>
</evidence>
<dbReference type="InterPro" id="IPR023210">
    <property type="entry name" value="NADP_OxRdtase_dom"/>
</dbReference>
<sequence length="190" mass="20805">MHSPDPETPIEDTLAALTELVGEGKVRYIGHSNFTPEQAVEAAEVATRDGYESFISTQNEYSLVSREFEVTMQPVAIEYGLGVFPYFPLANGLLTGKYTREGGGEGRLRTLKPALLADTDWDQLEAYQRICDEAGHSMLDVTFQWLLAQPNISSVIAGATRPEQVARNAQAGSAEVPRDVLVAVDDLFAR</sequence>
<dbReference type="EMBL" id="CP019607">
    <property type="protein sequence ID" value="AQP52259.1"/>
    <property type="molecule type" value="Genomic_DNA"/>
</dbReference>
<gene>
    <name evidence="3" type="ORF">BW733_16955</name>
</gene>
<keyword evidence="1" id="KW-0560">Oxidoreductase</keyword>
<dbReference type="GO" id="GO:0016491">
    <property type="term" value="F:oxidoreductase activity"/>
    <property type="evidence" value="ECO:0007669"/>
    <property type="project" value="UniProtKB-KW"/>
</dbReference>
<dbReference type="Proteomes" id="UP000188235">
    <property type="component" value="Chromosome"/>
</dbReference>
<dbReference type="InterPro" id="IPR036812">
    <property type="entry name" value="NAD(P)_OxRdtase_dom_sf"/>
</dbReference>
<dbReference type="AlphaFoldDB" id="A0A1Q2D1F1"/>
<dbReference type="PANTHER" id="PTHR43364">
    <property type="entry name" value="NADH-SPECIFIC METHYLGLYOXAL REDUCTASE-RELATED"/>
    <property type="match status" value="1"/>
</dbReference>
<proteinExistence type="predicted"/>
<organism evidence="3 4">
    <name type="scientific">Tessaracoccus flavescens</name>
    <dbReference type="NCBI Taxonomy" id="399497"/>
    <lineage>
        <taxon>Bacteria</taxon>
        <taxon>Bacillati</taxon>
        <taxon>Actinomycetota</taxon>
        <taxon>Actinomycetes</taxon>
        <taxon>Propionibacteriales</taxon>
        <taxon>Propionibacteriaceae</taxon>
        <taxon>Tessaracoccus</taxon>
    </lineage>
</organism>
<dbReference type="STRING" id="399497.BW733_16955"/>
<reference evidence="3 4" key="1">
    <citation type="journal article" date="2008" name="Int. J. Syst. Evol. Microbiol.">
        <title>Tessaracoccus flavescens sp. nov., isolated from marine sediment.</title>
        <authorList>
            <person name="Lee D.W."/>
            <person name="Lee S.D."/>
        </authorList>
    </citation>
    <scope>NUCLEOTIDE SEQUENCE [LARGE SCALE GENOMIC DNA]</scope>
    <source>
        <strain evidence="3 4">SST-39T</strain>
    </source>
</reference>